<dbReference type="InterPro" id="IPR016181">
    <property type="entry name" value="Acyl_CoA_acyltransferase"/>
</dbReference>
<name>A0A9W8GHT5_9FUNG</name>
<proteinExistence type="predicted"/>
<comment type="caution">
    <text evidence="2">The sequence shown here is derived from an EMBL/GenBank/DDBJ whole genome shotgun (WGS) entry which is preliminary data.</text>
</comment>
<accession>A0A9W8GHT5</accession>
<gene>
    <name evidence="2" type="ORF">IWW39_004178</name>
</gene>
<dbReference type="Gene3D" id="3.40.630.30">
    <property type="match status" value="1"/>
</dbReference>
<dbReference type="GO" id="GO:0016747">
    <property type="term" value="F:acyltransferase activity, transferring groups other than amino-acyl groups"/>
    <property type="evidence" value="ECO:0007669"/>
    <property type="project" value="InterPro"/>
</dbReference>
<dbReference type="OrthoDB" id="41532at2759"/>
<dbReference type="EMBL" id="JANBTX010000145">
    <property type="protein sequence ID" value="KAJ2685579.1"/>
    <property type="molecule type" value="Genomic_DNA"/>
</dbReference>
<dbReference type="PANTHER" id="PTHR47542:SF2">
    <property type="entry name" value="ACYL-COA N-ACYLTRANSFERASES (NAT) SUPERFAMILY PROTEIN"/>
    <property type="match status" value="1"/>
</dbReference>
<protein>
    <recommendedName>
        <fullName evidence="1">N-acetyltransferase domain-containing protein</fullName>
    </recommendedName>
</protein>
<reference evidence="2" key="1">
    <citation type="submission" date="2022-07" db="EMBL/GenBank/DDBJ databases">
        <title>Phylogenomic reconstructions and comparative analyses of Kickxellomycotina fungi.</title>
        <authorList>
            <person name="Reynolds N.K."/>
            <person name="Stajich J.E."/>
            <person name="Barry K."/>
            <person name="Grigoriev I.V."/>
            <person name="Crous P."/>
            <person name="Smith M.E."/>
        </authorList>
    </citation>
    <scope>NUCLEOTIDE SEQUENCE</scope>
    <source>
        <strain evidence="2">CBS 109367</strain>
    </source>
</reference>
<dbReference type="InterPro" id="IPR000182">
    <property type="entry name" value="GNAT_dom"/>
</dbReference>
<evidence type="ECO:0000259" key="1">
    <source>
        <dbReference type="PROSITE" id="PS51186"/>
    </source>
</evidence>
<sequence length="221" mass="24472">MAPPKLQLELQTKQQYSTPALDEQAGQLVSLVASPVPRLKHERHPVLSTSDYHGLVARCQQLERRVFPKAEAMDLCKELRKPNQYLFVVLQINDPGMPLLSYGVLAPSKVDRVARITKVCTDPLYRGLGAGEHLVRSMLAALGHSALDSALHPSATGRFASICRVGGLRMDIRDIQLHVDTRRDAAVRMYTRCGFSTKATIPNYYAEGRNALLMSMSTAMT</sequence>
<feature type="domain" description="N-acetyltransferase" evidence="1">
    <location>
        <begin position="45"/>
        <end position="219"/>
    </location>
</feature>
<dbReference type="PROSITE" id="PS51186">
    <property type="entry name" value="GNAT"/>
    <property type="match status" value="1"/>
</dbReference>
<dbReference type="SUPFAM" id="SSF55729">
    <property type="entry name" value="Acyl-CoA N-acyltransferases (Nat)"/>
    <property type="match status" value="1"/>
</dbReference>
<dbReference type="AlphaFoldDB" id="A0A9W8GHT5"/>
<organism evidence="2 3">
    <name type="scientific">Coemansia spiralis</name>
    <dbReference type="NCBI Taxonomy" id="417178"/>
    <lineage>
        <taxon>Eukaryota</taxon>
        <taxon>Fungi</taxon>
        <taxon>Fungi incertae sedis</taxon>
        <taxon>Zoopagomycota</taxon>
        <taxon>Kickxellomycotina</taxon>
        <taxon>Kickxellomycetes</taxon>
        <taxon>Kickxellales</taxon>
        <taxon>Kickxellaceae</taxon>
        <taxon>Coemansia</taxon>
    </lineage>
</organism>
<evidence type="ECO:0000313" key="2">
    <source>
        <dbReference type="EMBL" id="KAJ2685579.1"/>
    </source>
</evidence>
<keyword evidence="3" id="KW-1185">Reference proteome</keyword>
<dbReference type="Proteomes" id="UP001151516">
    <property type="component" value="Unassembled WGS sequence"/>
</dbReference>
<dbReference type="PANTHER" id="PTHR47542">
    <property type="entry name" value="ACYL-COA N-ACYLTRANSFERASES (NAT) SUPERFAMILY PROTEIN"/>
    <property type="match status" value="1"/>
</dbReference>
<evidence type="ECO:0000313" key="3">
    <source>
        <dbReference type="Proteomes" id="UP001151516"/>
    </source>
</evidence>